<comment type="caution">
    <text evidence="1">The sequence shown here is derived from an EMBL/GenBank/DDBJ whole genome shotgun (WGS) entry which is preliminary data.</text>
</comment>
<dbReference type="EMBL" id="JAEAOA010000845">
    <property type="protein sequence ID" value="KAK3591592.1"/>
    <property type="molecule type" value="Genomic_DNA"/>
</dbReference>
<name>A0AAE0SGG7_9BIVA</name>
<evidence type="ECO:0000313" key="1">
    <source>
        <dbReference type="EMBL" id="KAK3591592.1"/>
    </source>
</evidence>
<protein>
    <submittedName>
        <fullName evidence="1">Uncharacterized protein</fullName>
    </submittedName>
</protein>
<gene>
    <name evidence="1" type="ORF">CHS0354_013773</name>
</gene>
<organism evidence="1 2">
    <name type="scientific">Potamilus streckersoni</name>
    <dbReference type="NCBI Taxonomy" id="2493646"/>
    <lineage>
        <taxon>Eukaryota</taxon>
        <taxon>Metazoa</taxon>
        <taxon>Spiralia</taxon>
        <taxon>Lophotrochozoa</taxon>
        <taxon>Mollusca</taxon>
        <taxon>Bivalvia</taxon>
        <taxon>Autobranchia</taxon>
        <taxon>Heteroconchia</taxon>
        <taxon>Palaeoheterodonta</taxon>
        <taxon>Unionida</taxon>
        <taxon>Unionoidea</taxon>
        <taxon>Unionidae</taxon>
        <taxon>Ambleminae</taxon>
        <taxon>Lampsilini</taxon>
        <taxon>Potamilus</taxon>
    </lineage>
</organism>
<reference evidence="1" key="3">
    <citation type="submission" date="2023-05" db="EMBL/GenBank/DDBJ databases">
        <authorList>
            <person name="Smith C.H."/>
        </authorList>
    </citation>
    <scope>NUCLEOTIDE SEQUENCE</scope>
    <source>
        <strain evidence="1">CHS0354</strain>
        <tissue evidence="1">Mantle</tissue>
    </source>
</reference>
<reference evidence="1" key="2">
    <citation type="journal article" date="2021" name="Genome Biol. Evol.">
        <title>Developing a high-quality reference genome for a parasitic bivalve with doubly uniparental inheritance (Bivalvia: Unionida).</title>
        <authorList>
            <person name="Smith C.H."/>
        </authorList>
    </citation>
    <scope>NUCLEOTIDE SEQUENCE</scope>
    <source>
        <strain evidence="1">CHS0354</strain>
        <tissue evidence="1">Mantle</tissue>
    </source>
</reference>
<sequence length="208" mass="24332">MCCNEVHQTVLFHTPQIWKGRLFVPFVARSEDMLRRKDHEVCISSYLRSLCVIDCKDGQDIVVRVGRKLQQTNKKINQRLKELNKLDGSRLNFADVSTLLSQIHQTSDDTNNPLKLQAIEYYTSYMRAEKEIEASSVKMKAYLAWAYRQVKIIMEEISCLQDVEKDRAILEKINCLLLLKLQYEKLIENASQNFSPYTENQHNKMPVM</sequence>
<dbReference type="AlphaFoldDB" id="A0AAE0SGG7"/>
<keyword evidence="2" id="KW-1185">Reference proteome</keyword>
<reference evidence="1" key="1">
    <citation type="journal article" date="2021" name="Genome Biol. Evol.">
        <title>A High-Quality Reference Genome for a Parasitic Bivalve with Doubly Uniparental Inheritance (Bivalvia: Unionida).</title>
        <authorList>
            <person name="Smith C.H."/>
        </authorList>
    </citation>
    <scope>NUCLEOTIDE SEQUENCE</scope>
    <source>
        <strain evidence="1">CHS0354</strain>
    </source>
</reference>
<proteinExistence type="predicted"/>
<dbReference type="Proteomes" id="UP001195483">
    <property type="component" value="Unassembled WGS sequence"/>
</dbReference>
<accession>A0AAE0SGG7</accession>
<evidence type="ECO:0000313" key="2">
    <source>
        <dbReference type="Proteomes" id="UP001195483"/>
    </source>
</evidence>